<gene>
    <name evidence="2" type="primary">HVA22K_0</name>
    <name evidence="2" type="ORF">CK203_010709</name>
</gene>
<evidence type="ECO:0000313" key="2">
    <source>
        <dbReference type="EMBL" id="RVX12399.1"/>
    </source>
</evidence>
<protein>
    <submittedName>
        <fullName evidence="2">HVA22-like protein k</fullName>
    </submittedName>
</protein>
<dbReference type="EMBL" id="QGNW01000028">
    <property type="protein sequence ID" value="RVX12399.1"/>
    <property type="molecule type" value="Genomic_DNA"/>
</dbReference>
<comment type="caution">
    <text evidence="2">The sequence shown here is derived from an EMBL/GenBank/DDBJ whole genome shotgun (WGS) entry which is preliminary data.</text>
</comment>
<feature type="region of interest" description="Disordered" evidence="1">
    <location>
        <begin position="305"/>
        <end position="349"/>
    </location>
</feature>
<dbReference type="Proteomes" id="UP000288805">
    <property type="component" value="Unassembled WGS sequence"/>
</dbReference>
<feature type="compositionally biased region" description="Polar residues" evidence="1">
    <location>
        <begin position="332"/>
        <end position="343"/>
    </location>
</feature>
<evidence type="ECO:0000313" key="3">
    <source>
        <dbReference type="Proteomes" id="UP000288805"/>
    </source>
</evidence>
<name>A0A438JTZ1_VITVI</name>
<organism evidence="2 3">
    <name type="scientific">Vitis vinifera</name>
    <name type="common">Grape</name>
    <dbReference type="NCBI Taxonomy" id="29760"/>
    <lineage>
        <taxon>Eukaryota</taxon>
        <taxon>Viridiplantae</taxon>
        <taxon>Streptophyta</taxon>
        <taxon>Embryophyta</taxon>
        <taxon>Tracheophyta</taxon>
        <taxon>Spermatophyta</taxon>
        <taxon>Magnoliopsida</taxon>
        <taxon>eudicotyledons</taxon>
        <taxon>Gunneridae</taxon>
        <taxon>Pentapetalae</taxon>
        <taxon>rosids</taxon>
        <taxon>Vitales</taxon>
        <taxon>Vitaceae</taxon>
        <taxon>Viteae</taxon>
        <taxon>Vitis</taxon>
    </lineage>
</organism>
<proteinExistence type="predicted"/>
<sequence length="349" mass="39830">MQYRYILVSRCWVGSSEGFDILWVAPDSFGEMEDGCIECGMWRSYPLESPYLLYGLGRFSLLVSVVSNMVLEPCLIEGHEFKPHCTFISLFIELRASPKEVVCDMFSYGPVCLFMYGFPLYYHMKFAFLVWLQLPSTDVYLGVNWLSLTGAGHLYMRHLRPFLLRHQAKLDQIMGLLYGEMGKKIIYFRSAKTLGVRLRNDGVLAMPNPFFAPILSSTNKESWKPKGFSVLKYPVYQDVLVVTCLDIEWHRFLIVSVDLQAKFISLHQAEIQLARTFVMKVLAGGMDVNPQGLFRDIIHSDVKQVTGAIEGPTTRRTHDSTTTQPTHDSVIENPTTGRQTQDSESNHEE</sequence>
<dbReference type="AlphaFoldDB" id="A0A438JTZ1"/>
<accession>A0A438JTZ1</accession>
<reference evidence="2 3" key="1">
    <citation type="journal article" date="2018" name="PLoS Genet.">
        <title>Population sequencing reveals clonal diversity and ancestral inbreeding in the grapevine cultivar Chardonnay.</title>
        <authorList>
            <person name="Roach M.J."/>
            <person name="Johnson D.L."/>
            <person name="Bohlmann J."/>
            <person name="van Vuuren H.J."/>
            <person name="Jones S.J."/>
            <person name="Pretorius I.S."/>
            <person name="Schmidt S.A."/>
            <person name="Borneman A.R."/>
        </authorList>
    </citation>
    <scope>NUCLEOTIDE SEQUENCE [LARGE SCALE GENOMIC DNA]</scope>
    <source>
        <strain evidence="3">cv. Chardonnay</strain>
        <tissue evidence="2">Leaf</tissue>
    </source>
</reference>
<evidence type="ECO:0000256" key="1">
    <source>
        <dbReference type="SAM" id="MobiDB-lite"/>
    </source>
</evidence>